<accession>A0A068NV64</accession>
<dbReference type="Gene3D" id="3.40.50.1820">
    <property type="entry name" value="alpha/beta hydrolase"/>
    <property type="match status" value="1"/>
</dbReference>
<dbReference type="InterPro" id="IPR050266">
    <property type="entry name" value="AB_hydrolase_sf"/>
</dbReference>
<dbReference type="Proteomes" id="UP000027982">
    <property type="component" value="Chromosome"/>
</dbReference>
<dbReference type="PANTHER" id="PTHR43798">
    <property type="entry name" value="MONOACYLGLYCEROL LIPASE"/>
    <property type="match status" value="1"/>
</dbReference>
<dbReference type="AlphaFoldDB" id="A0A068NV64"/>
<evidence type="ECO:0000313" key="2">
    <source>
        <dbReference type="EMBL" id="AIE87341.1"/>
    </source>
</evidence>
<organism evidence="2 3">
    <name type="scientific">Fimbriimonas ginsengisoli Gsoil 348</name>
    <dbReference type="NCBI Taxonomy" id="661478"/>
    <lineage>
        <taxon>Bacteria</taxon>
        <taxon>Bacillati</taxon>
        <taxon>Armatimonadota</taxon>
        <taxon>Fimbriimonadia</taxon>
        <taxon>Fimbriimonadales</taxon>
        <taxon>Fimbriimonadaceae</taxon>
        <taxon>Fimbriimonas</taxon>
    </lineage>
</organism>
<dbReference type="Pfam" id="PF00561">
    <property type="entry name" value="Abhydrolase_1"/>
    <property type="match status" value="1"/>
</dbReference>
<dbReference type="STRING" id="661478.OP10G_3973"/>
<dbReference type="InterPro" id="IPR029058">
    <property type="entry name" value="AB_hydrolase_fold"/>
</dbReference>
<dbReference type="EMBL" id="CP007139">
    <property type="protein sequence ID" value="AIE87341.1"/>
    <property type="molecule type" value="Genomic_DNA"/>
</dbReference>
<proteinExistence type="predicted"/>
<protein>
    <submittedName>
        <fullName evidence="2">Hydrolase</fullName>
    </submittedName>
</protein>
<dbReference type="InterPro" id="IPR000073">
    <property type="entry name" value="AB_hydrolase_1"/>
</dbReference>
<evidence type="ECO:0000259" key="1">
    <source>
        <dbReference type="Pfam" id="PF00561"/>
    </source>
</evidence>
<sequence length="288" mass="30400">MVFACSALTGVARADDDVFDSNGVKIRYVTAGEGEAVVLIHGWMGDSSMWGRDAAGNTKLDTTGSKGFQIIALDCRGHGKSDKPHDASKYGAEMAADVVRLLDHLKIKKAHLIGYSMGAFIAGKVAATHPDRVLSVIYGGQAPLIVGVPASGSNEVEVFAKAVEEGKGLGPYLLEVMPPDKPKLTLEQANSIAKYLYGGRDVKAFALAGQSLSDLRVTADDLRKCAAPTLFIYGGNESAHTQESIAAARRVLGRGEVKVIEGGDHITTLAKPAFGASIMAFLRSHMSK</sequence>
<feature type="domain" description="AB hydrolase-1" evidence="1">
    <location>
        <begin position="36"/>
        <end position="137"/>
    </location>
</feature>
<dbReference type="HOGENOM" id="CLU_020336_50_5_0"/>
<keyword evidence="2" id="KW-0378">Hydrolase</keyword>
<dbReference type="eggNOG" id="COG2267">
    <property type="taxonomic scope" value="Bacteria"/>
</dbReference>
<gene>
    <name evidence="2" type="ORF">OP10G_3973</name>
</gene>
<reference evidence="2 3" key="1">
    <citation type="journal article" date="2014" name="PLoS ONE">
        <title>The first complete genome sequence of the class fimbriimonadia in the phylum armatimonadetes.</title>
        <authorList>
            <person name="Hu Z.Y."/>
            <person name="Wang Y.Z."/>
            <person name="Im W.T."/>
            <person name="Wang S.Y."/>
            <person name="Zhao G.P."/>
            <person name="Zheng H.J."/>
            <person name="Quan Z.X."/>
        </authorList>
    </citation>
    <scope>NUCLEOTIDE SEQUENCE [LARGE SCALE GENOMIC DNA]</scope>
    <source>
        <strain evidence="2">Gsoil 348</strain>
    </source>
</reference>
<dbReference type="GO" id="GO:0016787">
    <property type="term" value="F:hydrolase activity"/>
    <property type="evidence" value="ECO:0007669"/>
    <property type="project" value="UniProtKB-KW"/>
</dbReference>
<name>A0A068NV64_FIMGI</name>
<evidence type="ECO:0000313" key="3">
    <source>
        <dbReference type="Proteomes" id="UP000027982"/>
    </source>
</evidence>
<dbReference type="PRINTS" id="PR00111">
    <property type="entry name" value="ABHYDROLASE"/>
</dbReference>
<dbReference type="SUPFAM" id="SSF53474">
    <property type="entry name" value="alpha/beta-Hydrolases"/>
    <property type="match status" value="1"/>
</dbReference>
<keyword evidence="3" id="KW-1185">Reference proteome</keyword>
<dbReference type="KEGG" id="fgi:OP10G_3973"/>